<dbReference type="AlphaFoldDB" id="A0A137P372"/>
<dbReference type="CDD" id="cd12246">
    <property type="entry name" value="RRM1_U1A_like"/>
    <property type="match status" value="1"/>
</dbReference>
<dbReference type="GO" id="GO:0006397">
    <property type="term" value="P:mRNA processing"/>
    <property type="evidence" value="ECO:0007669"/>
    <property type="project" value="UniProtKB-KW"/>
</dbReference>
<evidence type="ECO:0000256" key="1">
    <source>
        <dbReference type="ARBA" id="ARBA00004123"/>
    </source>
</evidence>
<name>A0A137P372_CONC2</name>
<dbReference type="GO" id="GO:0003723">
    <property type="term" value="F:RNA binding"/>
    <property type="evidence" value="ECO:0007669"/>
    <property type="project" value="UniProtKB-UniRule"/>
</dbReference>
<keyword evidence="4" id="KW-0747">Spliceosome</keyword>
<dbReference type="STRING" id="796925.A0A137P372"/>
<evidence type="ECO:0000256" key="8">
    <source>
        <dbReference type="ARBA" id="ARBA00023242"/>
    </source>
</evidence>
<dbReference type="InterPro" id="IPR035979">
    <property type="entry name" value="RBD_domain_sf"/>
</dbReference>
<evidence type="ECO:0000313" key="13">
    <source>
        <dbReference type="Proteomes" id="UP000070444"/>
    </source>
</evidence>
<evidence type="ECO:0000256" key="10">
    <source>
        <dbReference type="PROSITE-ProRule" id="PRU00176"/>
    </source>
</evidence>
<feature type="domain" description="RRM" evidence="11">
    <location>
        <begin position="8"/>
        <end position="87"/>
    </location>
</feature>
<keyword evidence="5" id="KW-0677">Repeat</keyword>
<keyword evidence="9" id="KW-0687">Ribonucleoprotein</keyword>
<dbReference type="SUPFAM" id="SSF54928">
    <property type="entry name" value="RNA-binding domain, RBD"/>
    <property type="match status" value="2"/>
</dbReference>
<dbReference type="OrthoDB" id="277802at2759"/>
<organism evidence="12 13">
    <name type="scientific">Conidiobolus coronatus (strain ATCC 28846 / CBS 209.66 / NRRL 28638)</name>
    <name type="common">Delacroixia coronata</name>
    <dbReference type="NCBI Taxonomy" id="796925"/>
    <lineage>
        <taxon>Eukaryota</taxon>
        <taxon>Fungi</taxon>
        <taxon>Fungi incertae sedis</taxon>
        <taxon>Zoopagomycota</taxon>
        <taxon>Entomophthoromycotina</taxon>
        <taxon>Entomophthoromycetes</taxon>
        <taxon>Entomophthorales</taxon>
        <taxon>Ancylistaceae</taxon>
        <taxon>Conidiobolus</taxon>
    </lineage>
</organism>
<dbReference type="OMA" id="LKKGWVM"/>
<dbReference type="EMBL" id="KQ964533">
    <property type="protein sequence ID" value="KXN69475.1"/>
    <property type="molecule type" value="Genomic_DNA"/>
</dbReference>
<dbReference type="PANTHER" id="PTHR10501">
    <property type="entry name" value="U1 SMALL NUCLEAR RIBONUCLEOPROTEIN A/U2 SMALL NUCLEAR RIBONUCLEOPROTEIN B"/>
    <property type="match status" value="1"/>
</dbReference>
<evidence type="ECO:0000256" key="9">
    <source>
        <dbReference type="ARBA" id="ARBA00023274"/>
    </source>
</evidence>
<gene>
    <name evidence="12" type="ORF">CONCODRAFT_71450</name>
</gene>
<feature type="domain" description="RRM" evidence="11">
    <location>
        <begin position="142"/>
        <end position="215"/>
    </location>
</feature>
<reference evidence="12 13" key="1">
    <citation type="journal article" date="2015" name="Genome Biol. Evol.">
        <title>Phylogenomic analyses indicate that early fungi evolved digesting cell walls of algal ancestors of land plants.</title>
        <authorList>
            <person name="Chang Y."/>
            <person name="Wang S."/>
            <person name="Sekimoto S."/>
            <person name="Aerts A.L."/>
            <person name="Choi C."/>
            <person name="Clum A."/>
            <person name="LaButti K.M."/>
            <person name="Lindquist E.A."/>
            <person name="Yee Ngan C."/>
            <person name="Ohm R.A."/>
            <person name="Salamov A.A."/>
            <person name="Grigoriev I.V."/>
            <person name="Spatafora J.W."/>
            <person name="Berbee M.L."/>
        </authorList>
    </citation>
    <scope>NUCLEOTIDE SEQUENCE [LARGE SCALE GENOMIC DNA]</scope>
    <source>
        <strain evidence="12 13">NRRL 28638</strain>
    </source>
</reference>
<dbReference type="Proteomes" id="UP000070444">
    <property type="component" value="Unassembled WGS sequence"/>
</dbReference>
<keyword evidence="3" id="KW-0507">mRNA processing</keyword>
<evidence type="ECO:0000313" key="12">
    <source>
        <dbReference type="EMBL" id="KXN69475.1"/>
    </source>
</evidence>
<dbReference type="FunFam" id="3.30.70.330:FF:000029">
    <property type="entry name" value="U2 small nuclear ribonucleoprotein B"/>
    <property type="match status" value="1"/>
</dbReference>
<comment type="subcellular location">
    <subcellularLocation>
        <location evidence="1">Nucleus</location>
    </subcellularLocation>
</comment>
<evidence type="ECO:0000256" key="2">
    <source>
        <dbReference type="ARBA" id="ARBA00007243"/>
    </source>
</evidence>
<dbReference type="CDD" id="cd12247">
    <property type="entry name" value="RRM2_U1A_like"/>
    <property type="match status" value="1"/>
</dbReference>
<dbReference type="InterPro" id="IPR012677">
    <property type="entry name" value="Nucleotide-bd_a/b_plait_sf"/>
</dbReference>
<dbReference type="FunFam" id="3.30.70.330:FF:000039">
    <property type="entry name" value="U1 small nuclear ribonucleoprotein A"/>
    <property type="match status" value="1"/>
</dbReference>
<evidence type="ECO:0000256" key="7">
    <source>
        <dbReference type="ARBA" id="ARBA00023187"/>
    </source>
</evidence>
<dbReference type="GO" id="GO:0030532">
    <property type="term" value="C:small nuclear ribonucleoprotein complex"/>
    <property type="evidence" value="ECO:0007669"/>
    <property type="project" value="UniProtKB-ARBA"/>
</dbReference>
<evidence type="ECO:0000256" key="4">
    <source>
        <dbReference type="ARBA" id="ARBA00022728"/>
    </source>
</evidence>
<keyword evidence="13" id="KW-1185">Reference proteome</keyword>
<comment type="similarity">
    <text evidence="2">Belongs to the RRM U1 A/B'' family.</text>
</comment>
<sequence>MSEILPNYTLYVKNLNDRIKKEELKRSLYYLFSNYGKVVDIVALKTQKCRGQAFIIFSEIPFATLALKSLQDFNLFGKNMKISYAKTTSKAIKLANGFQTGDNRLNGVNGNGYEEEEFEGEVRAQPSTYVPETETSQNPPNRLLFIENLSEKASNKEQLEHLFKQYQGLLDIRLIESNTSIAFIEYETVNQAAVVREGLQGFKFLGNNLRISFAK</sequence>
<dbReference type="SMART" id="SM00360">
    <property type="entry name" value="RRM"/>
    <property type="match status" value="2"/>
</dbReference>
<keyword evidence="8" id="KW-0539">Nucleus</keyword>
<proteinExistence type="inferred from homology"/>
<dbReference type="GO" id="GO:0008380">
    <property type="term" value="P:RNA splicing"/>
    <property type="evidence" value="ECO:0007669"/>
    <property type="project" value="UniProtKB-KW"/>
</dbReference>
<evidence type="ECO:0000256" key="5">
    <source>
        <dbReference type="ARBA" id="ARBA00022737"/>
    </source>
</evidence>
<keyword evidence="7" id="KW-0508">mRNA splicing</keyword>
<dbReference type="Pfam" id="PF00076">
    <property type="entry name" value="RRM_1"/>
    <property type="match status" value="2"/>
</dbReference>
<evidence type="ECO:0000256" key="6">
    <source>
        <dbReference type="ARBA" id="ARBA00022884"/>
    </source>
</evidence>
<evidence type="ECO:0000256" key="3">
    <source>
        <dbReference type="ARBA" id="ARBA00022664"/>
    </source>
</evidence>
<accession>A0A137P372</accession>
<keyword evidence="6 10" id="KW-0694">RNA-binding</keyword>
<dbReference type="PROSITE" id="PS50102">
    <property type="entry name" value="RRM"/>
    <property type="match status" value="2"/>
</dbReference>
<evidence type="ECO:0000259" key="11">
    <source>
        <dbReference type="PROSITE" id="PS50102"/>
    </source>
</evidence>
<dbReference type="GO" id="GO:0005681">
    <property type="term" value="C:spliceosomal complex"/>
    <property type="evidence" value="ECO:0007669"/>
    <property type="project" value="UniProtKB-KW"/>
</dbReference>
<dbReference type="Gene3D" id="3.30.70.330">
    <property type="match status" value="2"/>
</dbReference>
<dbReference type="InterPro" id="IPR000504">
    <property type="entry name" value="RRM_dom"/>
</dbReference>
<protein>
    <submittedName>
        <fullName evidence="12">U2 small nuclear ribonucleo protein B''-like protein</fullName>
    </submittedName>
</protein>